<dbReference type="Proteomes" id="UP000030960">
    <property type="component" value="Unassembled WGS sequence"/>
</dbReference>
<evidence type="ECO:0000313" key="1">
    <source>
        <dbReference type="EMBL" id="KHQ54084.1"/>
    </source>
</evidence>
<comment type="caution">
    <text evidence="1">The sequence shown here is derived from an EMBL/GenBank/DDBJ whole genome shotgun (WGS) entry which is preliminary data.</text>
</comment>
<gene>
    <name evidence="1" type="ORF">OA50_01312</name>
</gene>
<protein>
    <submittedName>
        <fullName evidence="1">Uncharacterized protein</fullName>
    </submittedName>
</protein>
<keyword evidence="2" id="KW-1185">Reference proteome</keyword>
<organism evidence="1 2">
    <name type="scientific">Mameliella alba</name>
    <dbReference type="NCBI Taxonomy" id="561184"/>
    <lineage>
        <taxon>Bacteria</taxon>
        <taxon>Pseudomonadati</taxon>
        <taxon>Pseudomonadota</taxon>
        <taxon>Alphaproteobacteria</taxon>
        <taxon>Rhodobacterales</taxon>
        <taxon>Roseobacteraceae</taxon>
        <taxon>Mameliella</taxon>
    </lineage>
</organism>
<name>A0A0B3SUF0_9RHOB</name>
<dbReference type="STRING" id="561184.SAMN05216376_101507"/>
<evidence type="ECO:0000313" key="2">
    <source>
        <dbReference type="Proteomes" id="UP000030960"/>
    </source>
</evidence>
<proteinExistence type="predicted"/>
<reference evidence="1 2" key="1">
    <citation type="submission" date="2014-10" db="EMBL/GenBank/DDBJ databases">
        <title>Genome sequence of Ponticoccus sp. strain UMTAT08 isolated from clonal culture of toxic dinoflagellate Alexandrium tamiyavanichii.</title>
        <authorList>
            <person name="Gan H.Y."/>
            <person name="Muhd D.-D."/>
            <person name="Mohd Noor M.E."/>
            <person name="Yeong Y.S."/>
            <person name="Usup G."/>
        </authorList>
    </citation>
    <scope>NUCLEOTIDE SEQUENCE [LARGE SCALE GENOMIC DNA]</scope>
    <source>
        <strain evidence="1 2">UMTAT08</strain>
    </source>
</reference>
<dbReference type="AlphaFoldDB" id="A0A0B3SUF0"/>
<dbReference type="EMBL" id="JSUQ01000004">
    <property type="protein sequence ID" value="KHQ54084.1"/>
    <property type="molecule type" value="Genomic_DNA"/>
</dbReference>
<accession>A0A0B3SUF0</accession>
<sequence length="51" mass="5590">MTNFTDGLSLSDLCQDIVTSGCALSLRVADGRISAVSPRMRELLPRRTRLP</sequence>
<dbReference type="RefSeq" id="WP_190285404.1">
    <property type="nucleotide sequence ID" value="NZ_JSUQ01000004.1"/>
</dbReference>